<accession>A0A0D2C3W4</accession>
<proteinExistence type="predicted"/>
<evidence type="ECO:0000313" key="1">
    <source>
        <dbReference type="EMBL" id="KIW25903.1"/>
    </source>
</evidence>
<sequence>MDWPTARTDLVAEENQWTCDFDRVRRKLAADARRLFSAEADEVDVWRVVFDAQVHRKRIALSPKIGLGSLEQLWEVGSAYPRSWFSPNH</sequence>
<dbReference type="AlphaFoldDB" id="A0A0D2C3W4"/>
<dbReference type="VEuPathDB" id="FungiDB:PV07_09039"/>
<gene>
    <name evidence="1" type="ORF">PV07_09039</name>
</gene>
<dbReference type="EMBL" id="KN847044">
    <property type="protein sequence ID" value="KIW25903.1"/>
    <property type="molecule type" value="Genomic_DNA"/>
</dbReference>
<name>A0A0D2C3W4_9EURO</name>
<dbReference type="RefSeq" id="XP_016246119.1">
    <property type="nucleotide sequence ID" value="XM_016396263.1"/>
</dbReference>
<evidence type="ECO:0000313" key="2">
    <source>
        <dbReference type="Proteomes" id="UP000054466"/>
    </source>
</evidence>
<dbReference type="Proteomes" id="UP000054466">
    <property type="component" value="Unassembled WGS sequence"/>
</dbReference>
<keyword evidence="2" id="KW-1185">Reference proteome</keyword>
<dbReference type="HOGENOM" id="CLU_2454541_0_0_1"/>
<dbReference type="GeneID" id="27348233"/>
<protein>
    <submittedName>
        <fullName evidence="1">Uncharacterized protein</fullName>
    </submittedName>
</protein>
<reference evidence="1 2" key="1">
    <citation type="submission" date="2015-01" db="EMBL/GenBank/DDBJ databases">
        <title>The Genome Sequence of Cladophialophora immunda CBS83496.</title>
        <authorList>
            <consortium name="The Broad Institute Genomics Platform"/>
            <person name="Cuomo C."/>
            <person name="de Hoog S."/>
            <person name="Gorbushina A."/>
            <person name="Stielow B."/>
            <person name="Teixiera M."/>
            <person name="Abouelleil A."/>
            <person name="Chapman S.B."/>
            <person name="Priest M."/>
            <person name="Young S.K."/>
            <person name="Wortman J."/>
            <person name="Nusbaum C."/>
            <person name="Birren B."/>
        </authorList>
    </citation>
    <scope>NUCLEOTIDE SEQUENCE [LARGE SCALE GENOMIC DNA]</scope>
    <source>
        <strain evidence="1 2">CBS 83496</strain>
    </source>
</reference>
<organism evidence="1 2">
    <name type="scientific">Cladophialophora immunda</name>
    <dbReference type="NCBI Taxonomy" id="569365"/>
    <lineage>
        <taxon>Eukaryota</taxon>
        <taxon>Fungi</taxon>
        <taxon>Dikarya</taxon>
        <taxon>Ascomycota</taxon>
        <taxon>Pezizomycotina</taxon>
        <taxon>Eurotiomycetes</taxon>
        <taxon>Chaetothyriomycetidae</taxon>
        <taxon>Chaetothyriales</taxon>
        <taxon>Herpotrichiellaceae</taxon>
        <taxon>Cladophialophora</taxon>
    </lineage>
</organism>